<dbReference type="SUPFAM" id="SSF52540">
    <property type="entry name" value="P-loop containing nucleoside triphosphate hydrolases"/>
    <property type="match status" value="1"/>
</dbReference>
<dbReference type="OrthoDB" id="9815116at2"/>
<dbReference type="Proteomes" id="UP000095743">
    <property type="component" value="Chromosome"/>
</dbReference>
<sequence length="263" mass="29702">MKRLGIYNNKGGVGKSTLTSNLGAGLAIKLGYKTLIIDLDSQRDTSKFLGLQDTTKAINDIFEQEDARRKGRVVANEIKVENCIVKNIRENLDILTNRGLKIIDSFIKDTKRFDLVFGRLLVDLEKMEYDCILIDCGPSQTSVNDAILSYVDHIILPIQTEMASVDAVENVYEYLDLLDLPSSKVKFVVPNMFDGRLVNAKRNLERIREYFKDNQGITITDPIQRRVKITEAGALGKSVFEYDIDASNQILKTLESVVTYLEQ</sequence>
<dbReference type="PANTHER" id="PTHR13696">
    <property type="entry name" value="P-LOOP CONTAINING NUCLEOSIDE TRIPHOSPHATE HYDROLASE"/>
    <property type="match status" value="1"/>
</dbReference>
<reference evidence="2 3" key="1">
    <citation type="submission" date="2016-09" db="EMBL/GenBank/DDBJ databases">
        <title>Genomic analysis reveals versatility of anaerobic energy metabolism of Geosporobacter ferrireducens IRF9 of phylum Firmicutes.</title>
        <authorList>
            <person name="Kim S.-J."/>
        </authorList>
    </citation>
    <scope>NUCLEOTIDE SEQUENCE [LARGE SCALE GENOMIC DNA]</scope>
    <source>
        <strain evidence="2 3">IRF9</strain>
    </source>
</reference>
<dbReference type="EMBL" id="CP017269">
    <property type="protein sequence ID" value="AOT71560.1"/>
    <property type="molecule type" value="Genomic_DNA"/>
</dbReference>
<protein>
    <recommendedName>
        <fullName evidence="1">AAA domain-containing protein</fullName>
    </recommendedName>
</protein>
<dbReference type="KEGG" id="gfe:Gferi_19690"/>
<dbReference type="CDD" id="cd02042">
    <property type="entry name" value="ParAB_family"/>
    <property type="match status" value="1"/>
</dbReference>
<dbReference type="RefSeq" id="WP_069979530.1">
    <property type="nucleotide sequence ID" value="NZ_CP017269.1"/>
</dbReference>
<feature type="domain" description="AAA" evidence="1">
    <location>
        <begin position="1"/>
        <end position="178"/>
    </location>
</feature>
<organism evidence="2 3">
    <name type="scientific">Geosporobacter ferrireducens</name>
    <dbReference type="NCBI Taxonomy" id="1424294"/>
    <lineage>
        <taxon>Bacteria</taxon>
        <taxon>Bacillati</taxon>
        <taxon>Bacillota</taxon>
        <taxon>Clostridia</taxon>
        <taxon>Peptostreptococcales</taxon>
        <taxon>Thermotaleaceae</taxon>
        <taxon>Geosporobacter</taxon>
    </lineage>
</organism>
<evidence type="ECO:0000313" key="2">
    <source>
        <dbReference type="EMBL" id="AOT71560.1"/>
    </source>
</evidence>
<dbReference type="PANTHER" id="PTHR13696:SF99">
    <property type="entry name" value="COBYRINIC ACID AC-DIAMIDE SYNTHASE"/>
    <property type="match status" value="1"/>
</dbReference>
<evidence type="ECO:0000259" key="1">
    <source>
        <dbReference type="Pfam" id="PF13614"/>
    </source>
</evidence>
<gene>
    <name evidence="2" type="ORF">Gferi_19690</name>
</gene>
<proteinExistence type="predicted"/>
<dbReference type="InterPro" id="IPR027417">
    <property type="entry name" value="P-loop_NTPase"/>
</dbReference>
<dbReference type="InterPro" id="IPR050678">
    <property type="entry name" value="DNA_Partitioning_ATPase"/>
</dbReference>
<dbReference type="Gene3D" id="3.40.50.300">
    <property type="entry name" value="P-loop containing nucleotide triphosphate hydrolases"/>
    <property type="match status" value="1"/>
</dbReference>
<name>A0A1D8GKY5_9FIRM</name>
<dbReference type="STRING" id="1424294.Gferi_19690"/>
<evidence type="ECO:0000313" key="3">
    <source>
        <dbReference type="Proteomes" id="UP000095743"/>
    </source>
</evidence>
<dbReference type="Pfam" id="PF13614">
    <property type="entry name" value="AAA_31"/>
    <property type="match status" value="1"/>
</dbReference>
<accession>A0A1D8GKY5</accession>
<keyword evidence="3" id="KW-1185">Reference proteome</keyword>
<dbReference type="InterPro" id="IPR025669">
    <property type="entry name" value="AAA_dom"/>
</dbReference>
<dbReference type="AlphaFoldDB" id="A0A1D8GKY5"/>